<feature type="compositionally biased region" description="Basic and acidic residues" evidence="1">
    <location>
        <begin position="295"/>
        <end position="305"/>
    </location>
</feature>
<comment type="caution">
    <text evidence="2">The sequence shown here is derived from an EMBL/GenBank/DDBJ whole genome shotgun (WGS) entry which is preliminary data.</text>
</comment>
<dbReference type="EMBL" id="JBIASD010000020">
    <property type="protein sequence ID" value="MFF3669295.1"/>
    <property type="molecule type" value="Genomic_DNA"/>
</dbReference>
<evidence type="ECO:0000313" key="3">
    <source>
        <dbReference type="Proteomes" id="UP001602013"/>
    </source>
</evidence>
<feature type="region of interest" description="Disordered" evidence="1">
    <location>
        <begin position="286"/>
        <end position="312"/>
    </location>
</feature>
<dbReference type="Pfam" id="PF18944">
    <property type="entry name" value="DUF5691"/>
    <property type="match status" value="1"/>
</dbReference>
<evidence type="ECO:0000256" key="1">
    <source>
        <dbReference type="SAM" id="MobiDB-lite"/>
    </source>
</evidence>
<keyword evidence="3" id="KW-1185">Reference proteome</keyword>
<dbReference type="Proteomes" id="UP001602013">
    <property type="component" value="Unassembled WGS sequence"/>
</dbReference>
<evidence type="ECO:0000313" key="2">
    <source>
        <dbReference type="EMBL" id="MFF3669295.1"/>
    </source>
</evidence>
<dbReference type="RefSeq" id="WP_387415254.1">
    <property type="nucleotide sequence ID" value="NZ_JBIASD010000020.1"/>
</dbReference>
<sequence length="532" mass="57376">MIATPDLRWTAAWEDLVSAALVGTDGRPVPGGRPPGRADTADTADTVGGAPVAPPVELLEQAAVQVIRARAGQRPHRGRPLPPAPPETRPLVGRAAAARLERILAGEQGRLLPEWLEIAAERGARLPARLIPRLLDLGARDQSIRSHLGVLAGARGRWLAGLNPAWSYLRDEPTGGAGSAEVWEFGTSGDRRAHLAALRARDPEAARELLAAGWDKETPEDRAAFTRILADGLAMGDEPFLEAALDDRRREVRQAAADLLTRLPESRLGTRMAERAGRLLTRDGDRLRATPPRACDSRMERDGVRARPPAGSGQRGWWLQQVIAHTPLSFWPEHLGLSPAGITAMEVGDWAREVRMGWTRAAILQGDAVWARALVDVEPLTDLLAILPPDEQSRIAAEFVRRHPVDGQMIMMLGGIPRPWGTPLAKAVLDKIAGVATAQPWNAGELARLAGERFDAAAHGQVARLSDLPEVHEVTTTLRFRHELARELLDDTPGLPDDTRAEGPGGAPEKRRTDDGHGAAGETGGPLGEEDK</sequence>
<gene>
    <name evidence="2" type="ORF">ACFYXI_27270</name>
</gene>
<proteinExistence type="predicted"/>
<name>A0ABW6SWC2_9ACTN</name>
<feature type="region of interest" description="Disordered" evidence="1">
    <location>
        <begin position="23"/>
        <end position="43"/>
    </location>
</feature>
<reference evidence="2 3" key="1">
    <citation type="submission" date="2024-10" db="EMBL/GenBank/DDBJ databases">
        <title>The Natural Products Discovery Center: Release of the First 8490 Sequenced Strains for Exploring Actinobacteria Biosynthetic Diversity.</title>
        <authorList>
            <person name="Kalkreuter E."/>
            <person name="Kautsar S.A."/>
            <person name="Yang D."/>
            <person name="Bader C.D."/>
            <person name="Teijaro C.N."/>
            <person name="Fluegel L."/>
            <person name="Davis C.M."/>
            <person name="Simpson J.R."/>
            <person name="Lauterbach L."/>
            <person name="Steele A.D."/>
            <person name="Gui C."/>
            <person name="Meng S."/>
            <person name="Li G."/>
            <person name="Viehrig K."/>
            <person name="Ye F."/>
            <person name="Su P."/>
            <person name="Kiefer A.F."/>
            <person name="Nichols A."/>
            <person name="Cepeda A.J."/>
            <person name="Yan W."/>
            <person name="Fan B."/>
            <person name="Jiang Y."/>
            <person name="Adhikari A."/>
            <person name="Zheng C.-J."/>
            <person name="Schuster L."/>
            <person name="Cowan T.M."/>
            <person name="Smanski M.J."/>
            <person name="Chevrette M.G."/>
            <person name="De Carvalho L.P.S."/>
            <person name="Shen B."/>
        </authorList>
    </citation>
    <scope>NUCLEOTIDE SEQUENCE [LARGE SCALE GENOMIC DNA]</scope>
    <source>
        <strain evidence="2 3">NPDC002173</strain>
    </source>
</reference>
<dbReference type="InterPro" id="IPR043746">
    <property type="entry name" value="DUF5691"/>
</dbReference>
<feature type="compositionally biased region" description="Gly residues" evidence="1">
    <location>
        <begin position="518"/>
        <end position="532"/>
    </location>
</feature>
<protein>
    <submittedName>
        <fullName evidence="2">DUF5691 domain-containing protein</fullName>
    </submittedName>
</protein>
<accession>A0ABW6SWC2</accession>
<feature type="region of interest" description="Disordered" evidence="1">
    <location>
        <begin position="489"/>
        <end position="532"/>
    </location>
</feature>
<organism evidence="2 3">
    <name type="scientific">Microtetraspora malaysiensis</name>
    <dbReference type="NCBI Taxonomy" id="161358"/>
    <lineage>
        <taxon>Bacteria</taxon>
        <taxon>Bacillati</taxon>
        <taxon>Actinomycetota</taxon>
        <taxon>Actinomycetes</taxon>
        <taxon>Streptosporangiales</taxon>
        <taxon>Streptosporangiaceae</taxon>
        <taxon>Microtetraspora</taxon>
    </lineage>
</organism>
<feature type="compositionally biased region" description="Basic and acidic residues" evidence="1">
    <location>
        <begin position="508"/>
        <end position="517"/>
    </location>
</feature>